<dbReference type="EMBL" id="CP045915">
    <property type="protein sequence ID" value="QGH34797.1"/>
    <property type="molecule type" value="Genomic_DNA"/>
</dbReference>
<accession>A0A5Q2TL35</accession>
<proteinExistence type="predicted"/>
<evidence type="ECO:0008006" key="3">
    <source>
        <dbReference type="Google" id="ProtNLM"/>
    </source>
</evidence>
<dbReference type="KEGG" id="grc:GI584_12465"/>
<dbReference type="GO" id="GO:0009234">
    <property type="term" value="P:menaquinone biosynthetic process"/>
    <property type="evidence" value="ECO:0007669"/>
    <property type="project" value="InterPro"/>
</dbReference>
<organism evidence="1 2">
    <name type="scientific">Gracilibacillus salitolerans</name>
    <dbReference type="NCBI Taxonomy" id="2663022"/>
    <lineage>
        <taxon>Bacteria</taxon>
        <taxon>Bacillati</taxon>
        <taxon>Bacillota</taxon>
        <taxon>Bacilli</taxon>
        <taxon>Bacillales</taxon>
        <taxon>Bacillaceae</taxon>
        <taxon>Gracilibacillus</taxon>
    </lineage>
</organism>
<dbReference type="RefSeq" id="WP_153791434.1">
    <property type="nucleotide sequence ID" value="NZ_CP045915.1"/>
</dbReference>
<name>A0A5Q2TL35_9BACI</name>
<protein>
    <recommendedName>
        <fullName evidence="3">Heptaprenyl diphosphate synthase</fullName>
    </recommendedName>
</protein>
<dbReference type="InterPro" id="IPR009920">
    <property type="entry name" value="HEPPP_synth_su1"/>
</dbReference>
<keyword evidence="2" id="KW-1185">Reference proteome</keyword>
<reference evidence="1 2" key="1">
    <citation type="submission" date="2019-11" db="EMBL/GenBank/DDBJ databases">
        <title>Gracilibacillus salitolerans sp. nov., a moderate halophile isolated from a saline soil in northwest China.</title>
        <authorList>
            <person name="Gan L."/>
        </authorList>
    </citation>
    <scope>NUCLEOTIDE SEQUENCE [LARGE SCALE GENOMIC DNA]</scope>
    <source>
        <strain evidence="1 2">SCU50</strain>
    </source>
</reference>
<dbReference type="Proteomes" id="UP000339690">
    <property type="component" value="Chromosome"/>
</dbReference>
<dbReference type="Pfam" id="PF07307">
    <property type="entry name" value="HEPPP_synt_1"/>
    <property type="match status" value="1"/>
</dbReference>
<dbReference type="Gene3D" id="1.20.120.1450">
    <property type="match status" value="1"/>
</dbReference>
<sequence>MTYIDTINYYTNLITQTINQSFLNKHLDEPELEIHKMITLHELVQDKQNYEELVQTTMLVQIALNTHDKISINFEEENIRKQQLTVLAGDYYSGIYYHLLAKHNNLAFIRLLADGINEMTQAKIGFYYSDFNDLDNFLVEFKEIECKLIEKVTYFVNKSDHLPYVTTWILARRLEYELIQLRKGKRTFFHRLVLENVQSIQNNEQLEKKVRQHLIKINRDLDQIMTNNKKDVVIPKDLDLFNFSTLTKKWNMVLEEGLSQ</sequence>
<evidence type="ECO:0000313" key="2">
    <source>
        <dbReference type="Proteomes" id="UP000339690"/>
    </source>
</evidence>
<gene>
    <name evidence="1" type="ORF">GI584_12465</name>
</gene>
<dbReference type="AlphaFoldDB" id="A0A5Q2TL35"/>
<evidence type="ECO:0000313" key="1">
    <source>
        <dbReference type="EMBL" id="QGH34797.1"/>
    </source>
</evidence>